<dbReference type="InterPro" id="IPR009476">
    <property type="entry name" value="DUF1097"/>
</dbReference>
<keyword evidence="1" id="KW-1133">Transmembrane helix</keyword>
<dbReference type="RefSeq" id="WP_123215161.1">
    <property type="nucleotide sequence ID" value="NZ_RJTM01000029.1"/>
</dbReference>
<evidence type="ECO:0000256" key="1">
    <source>
        <dbReference type="SAM" id="Phobius"/>
    </source>
</evidence>
<dbReference type="AlphaFoldDB" id="A0A3N0ES83"/>
<organism evidence="2 3">
    <name type="scientific">Sinomicrobium pectinilyticum</name>
    <dbReference type="NCBI Taxonomy" id="1084421"/>
    <lineage>
        <taxon>Bacteria</taxon>
        <taxon>Pseudomonadati</taxon>
        <taxon>Bacteroidota</taxon>
        <taxon>Flavobacteriia</taxon>
        <taxon>Flavobacteriales</taxon>
        <taxon>Flavobacteriaceae</taxon>
        <taxon>Sinomicrobium</taxon>
    </lineage>
</organism>
<proteinExistence type="predicted"/>
<dbReference type="OrthoDB" id="8396882at2"/>
<protein>
    <submittedName>
        <fullName evidence="2">DUF1097 domain-containing protein</fullName>
    </submittedName>
</protein>
<keyword evidence="1" id="KW-0472">Membrane</keyword>
<keyword evidence="3" id="KW-1185">Reference proteome</keyword>
<keyword evidence="1" id="KW-0812">Transmembrane</keyword>
<dbReference type="Proteomes" id="UP000267469">
    <property type="component" value="Unassembled WGS sequence"/>
</dbReference>
<gene>
    <name evidence="2" type="ORF">ED312_06350</name>
</gene>
<dbReference type="Pfam" id="PF06496">
    <property type="entry name" value="DUF1097"/>
    <property type="match status" value="1"/>
</dbReference>
<feature type="transmembrane region" description="Helical" evidence="1">
    <location>
        <begin position="77"/>
        <end position="95"/>
    </location>
</feature>
<name>A0A3N0ES83_SINP1</name>
<dbReference type="EMBL" id="RJTM01000029">
    <property type="protein sequence ID" value="RNL90785.1"/>
    <property type="molecule type" value="Genomic_DNA"/>
</dbReference>
<accession>A0A3N0ES83</accession>
<reference evidence="2 3" key="1">
    <citation type="submission" date="2018-10" db="EMBL/GenBank/DDBJ databases">
        <title>Sinomicrobium pectinilyticum sp. nov., a pectinase-producing bacterium isolated from alkaline and saline soil, and emended description of the genus Sinomicrobium.</title>
        <authorList>
            <person name="Cheng B."/>
            <person name="Li C."/>
            <person name="Lai Q."/>
            <person name="Du M."/>
            <person name="Shao Z."/>
            <person name="Xu P."/>
            <person name="Yang C."/>
        </authorList>
    </citation>
    <scope>NUCLEOTIDE SEQUENCE [LARGE SCALE GENOMIC DNA]</scope>
    <source>
        <strain evidence="2 3">5DNS001</strain>
    </source>
</reference>
<comment type="caution">
    <text evidence="2">The sequence shown here is derived from an EMBL/GenBank/DDBJ whole genome shotgun (WGS) entry which is preliminary data.</text>
</comment>
<evidence type="ECO:0000313" key="2">
    <source>
        <dbReference type="EMBL" id="RNL90785.1"/>
    </source>
</evidence>
<feature type="transmembrane region" description="Helical" evidence="1">
    <location>
        <begin position="47"/>
        <end position="65"/>
    </location>
</feature>
<sequence>MKSFFQSFILGTLAALATLITFSVQLPTWILFVAWTSYFLFGKNIKSSLSALAQQILGIIIAILITKFGNFLGDKLVSPHGFHLSVFAILTGVFYLSKLPFLNILPAYFLGMVVWFGADPIPNVENVIKIVMTLTTGYCFGWVNDRLNTQINPGSQ</sequence>
<evidence type="ECO:0000313" key="3">
    <source>
        <dbReference type="Proteomes" id="UP000267469"/>
    </source>
</evidence>